<protein>
    <submittedName>
        <fullName evidence="6">Cytochrome c</fullName>
    </submittedName>
</protein>
<feature type="domain" description="Cytochrome c" evidence="5">
    <location>
        <begin position="36"/>
        <end position="143"/>
    </location>
</feature>
<evidence type="ECO:0000313" key="6">
    <source>
        <dbReference type="EMBL" id="MBT0956954.1"/>
    </source>
</evidence>
<dbReference type="AlphaFoldDB" id="A0AAP2G7X8"/>
<dbReference type="SUPFAM" id="SSF46626">
    <property type="entry name" value="Cytochrome c"/>
    <property type="match status" value="2"/>
</dbReference>
<dbReference type="Proteomes" id="UP001315686">
    <property type="component" value="Unassembled WGS sequence"/>
</dbReference>
<evidence type="ECO:0000259" key="5">
    <source>
        <dbReference type="PROSITE" id="PS51007"/>
    </source>
</evidence>
<dbReference type="PANTHER" id="PTHR35008">
    <property type="entry name" value="BLL4482 PROTEIN-RELATED"/>
    <property type="match status" value="1"/>
</dbReference>
<dbReference type="RefSeq" id="WP_327793133.1">
    <property type="nucleotide sequence ID" value="NZ_JADQAZ010000001.1"/>
</dbReference>
<evidence type="ECO:0000256" key="1">
    <source>
        <dbReference type="ARBA" id="ARBA00022617"/>
    </source>
</evidence>
<evidence type="ECO:0000256" key="4">
    <source>
        <dbReference type="PROSITE-ProRule" id="PRU00433"/>
    </source>
</evidence>
<dbReference type="Gene3D" id="1.10.760.10">
    <property type="entry name" value="Cytochrome c-like domain"/>
    <property type="match status" value="2"/>
</dbReference>
<dbReference type="EMBL" id="JADQAZ010000001">
    <property type="protein sequence ID" value="MBT0956954.1"/>
    <property type="molecule type" value="Genomic_DNA"/>
</dbReference>
<keyword evidence="1 4" id="KW-0349">Heme</keyword>
<sequence>MRLVKWALGAAVLGAAVYWGVTRPAGLDPAFAGVTGDAEAGALSFAAGGCASCHSAPGATGEAKLVLAGGKAFASPFGTFYAPNISPSEAGIGGWSSQDLALAMTEGVSPGGQHYFPAFPYTSYQKASPQDVAGIYAYVMTLPADATPSKAHEVGFPYNIRRNMGGWKFLFGGGDWAVGGELTEAQERGRYLVEGLAHCGECHTPRNALGGLQRGQWLGGAANPSGEGRIPNITPGGLDWSEGDIAEYLSSGFTPEFDTAGGEMVDVIENIAQLSDADRTAIAAYLKVVPSVSN</sequence>
<keyword evidence="7" id="KW-1185">Reference proteome</keyword>
<dbReference type="GO" id="GO:0046872">
    <property type="term" value="F:metal ion binding"/>
    <property type="evidence" value="ECO:0007669"/>
    <property type="project" value="UniProtKB-KW"/>
</dbReference>
<keyword evidence="3 4" id="KW-0408">Iron</keyword>
<name>A0AAP2G7X8_9RHOB</name>
<comment type="caution">
    <text evidence="6">The sequence shown here is derived from an EMBL/GenBank/DDBJ whole genome shotgun (WGS) entry which is preliminary data.</text>
</comment>
<dbReference type="InterPro" id="IPR036909">
    <property type="entry name" value="Cyt_c-like_dom_sf"/>
</dbReference>
<evidence type="ECO:0000256" key="2">
    <source>
        <dbReference type="ARBA" id="ARBA00022723"/>
    </source>
</evidence>
<dbReference type="PANTHER" id="PTHR35008:SF8">
    <property type="entry name" value="ALCOHOL DEHYDROGENASE CYTOCHROME C SUBUNIT"/>
    <property type="match status" value="1"/>
</dbReference>
<dbReference type="GO" id="GO:0020037">
    <property type="term" value="F:heme binding"/>
    <property type="evidence" value="ECO:0007669"/>
    <property type="project" value="InterPro"/>
</dbReference>
<dbReference type="PROSITE" id="PS51007">
    <property type="entry name" value="CYTC"/>
    <property type="match status" value="2"/>
</dbReference>
<accession>A0AAP2G7X8</accession>
<feature type="domain" description="Cytochrome c" evidence="5">
    <location>
        <begin position="184"/>
        <end position="290"/>
    </location>
</feature>
<dbReference type="InterPro" id="IPR009056">
    <property type="entry name" value="Cyt_c-like_dom"/>
</dbReference>
<evidence type="ECO:0000313" key="7">
    <source>
        <dbReference type="Proteomes" id="UP001315686"/>
    </source>
</evidence>
<dbReference type="InterPro" id="IPR051459">
    <property type="entry name" value="Cytochrome_c-type_DH"/>
</dbReference>
<keyword evidence="2 4" id="KW-0479">Metal-binding</keyword>
<proteinExistence type="predicted"/>
<reference evidence="6 7" key="1">
    <citation type="journal article" date="2021" name="Arch. Microbiol.">
        <title>Harenicola maris gen. nov., sp. nov. isolated from the Sea of Japan shallow sediments.</title>
        <authorList>
            <person name="Romanenko L.A."/>
            <person name="Kurilenko V.V."/>
            <person name="Chernysheva N.Y."/>
            <person name="Tekutyeva L.A."/>
            <person name="Velansky P.V."/>
            <person name="Svetashev V.I."/>
            <person name="Isaeva M.P."/>
        </authorList>
    </citation>
    <scope>NUCLEOTIDE SEQUENCE [LARGE SCALE GENOMIC DNA]</scope>
    <source>
        <strain evidence="6 7">KMM 3653</strain>
    </source>
</reference>
<organism evidence="6 7">
    <name type="scientific">Harenicola maris</name>
    <dbReference type="NCBI Taxonomy" id="2841044"/>
    <lineage>
        <taxon>Bacteria</taxon>
        <taxon>Pseudomonadati</taxon>
        <taxon>Pseudomonadota</taxon>
        <taxon>Alphaproteobacteria</taxon>
        <taxon>Rhodobacterales</taxon>
        <taxon>Paracoccaceae</taxon>
        <taxon>Harenicola</taxon>
    </lineage>
</organism>
<dbReference type="Pfam" id="PF00034">
    <property type="entry name" value="Cytochrom_C"/>
    <property type="match status" value="1"/>
</dbReference>
<gene>
    <name evidence="6" type="ORF">IV417_06120</name>
</gene>
<evidence type="ECO:0000256" key="3">
    <source>
        <dbReference type="ARBA" id="ARBA00023004"/>
    </source>
</evidence>
<dbReference type="GO" id="GO:0009055">
    <property type="term" value="F:electron transfer activity"/>
    <property type="evidence" value="ECO:0007669"/>
    <property type="project" value="InterPro"/>
</dbReference>